<dbReference type="STRING" id="631454.N177_0333"/>
<accession>V4RQ05</accession>
<dbReference type="GO" id="GO:0004826">
    <property type="term" value="F:phenylalanine-tRNA ligase activity"/>
    <property type="evidence" value="ECO:0007669"/>
    <property type="project" value="InterPro"/>
</dbReference>
<dbReference type="AlphaFoldDB" id="V4RQ05"/>
<sequence>MNIDISELGEVYPDFRVAAVTCCNLRIDEQRSEELHDVIASREEEVRRRWVGVEMGEIPGIKVWRDAYRRFGIRRGSYRSSVERLLRNCVNERALPPINAFVDVYNVVSLTHVLPAGANDLSCVKGCLCYRYAAKGDTFHDLADSGEPVDNPPNEGEVVLADDEKVLCRRWNWRQDSRSLIQPTTREAVVVIEDNGCGNIEAAVDDLVDLLGYFCRADAAITTATAEDPRLELRQPAPA</sequence>
<dbReference type="eggNOG" id="COG3382">
    <property type="taxonomic scope" value="Bacteria"/>
</dbReference>
<gene>
    <name evidence="2" type="ORF">N177_0333</name>
</gene>
<dbReference type="EMBL" id="AWXZ01000007">
    <property type="protein sequence ID" value="ESR27354.1"/>
    <property type="molecule type" value="Genomic_DNA"/>
</dbReference>
<reference evidence="2 3" key="1">
    <citation type="journal article" date="2014" name="Genome Announc.">
        <title>Draft Genome Sequence of Lutibaculum baratangense Strain AMV1T, Isolated from a Mud Volcano in Andamans, India.</title>
        <authorList>
            <person name="Singh A."/>
            <person name="Sreenivas A."/>
            <person name="Sathyanarayana Reddy G."/>
            <person name="Pinnaka A.K."/>
            <person name="Shivaji S."/>
        </authorList>
    </citation>
    <scope>NUCLEOTIDE SEQUENCE [LARGE SCALE GENOMIC DNA]</scope>
    <source>
        <strain evidence="2 3">AMV1</strain>
    </source>
</reference>
<evidence type="ECO:0000313" key="2">
    <source>
        <dbReference type="EMBL" id="ESR27354.1"/>
    </source>
</evidence>
<dbReference type="Proteomes" id="UP000017819">
    <property type="component" value="Unassembled WGS sequence"/>
</dbReference>
<dbReference type="PANTHER" id="PTHR39209">
    <property type="match status" value="1"/>
</dbReference>
<feature type="domain" description="B3/B4 tRNA-binding" evidence="1">
    <location>
        <begin position="62"/>
        <end position="216"/>
    </location>
</feature>
<dbReference type="OrthoDB" id="276580at2"/>
<dbReference type="InterPro" id="IPR005146">
    <property type="entry name" value="B3/B4_tRNA-bd"/>
</dbReference>
<evidence type="ECO:0000259" key="1">
    <source>
        <dbReference type="SMART" id="SM00873"/>
    </source>
</evidence>
<dbReference type="SMART" id="SM00873">
    <property type="entry name" value="B3_4"/>
    <property type="match status" value="1"/>
</dbReference>
<dbReference type="Pfam" id="PF03483">
    <property type="entry name" value="B3_4"/>
    <property type="match status" value="1"/>
</dbReference>
<dbReference type="SUPFAM" id="SSF56037">
    <property type="entry name" value="PheT/TilS domain"/>
    <property type="match status" value="1"/>
</dbReference>
<dbReference type="RefSeq" id="WP_023430490.1">
    <property type="nucleotide sequence ID" value="NZ_AWXZ01000007.1"/>
</dbReference>
<dbReference type="InterPro" id="IPR020825">
    <property type="entry name" value="Phe-tRNA_synthase-like_B3/B4"/>
</dbReference>
<evidence type="ECO:0000313" key="3">
    <source>
        <dbReference type="Proteomes" id="UP000017819"/>
    </source>
</evidence>
<proteinExistence type="predicted"/>
<dbReference type="GO" id="GO:0003723">
    <property type="term" value="F:RNA binding"/>
    <property type="evidence" value="ECO:0007669"/>
    <property type="project" value="InterPro"/>
</dbReference>
<name>V4RQ05_9HYPH</name>
<dbReference type="PANTHER" id="PTHR39209:SF2">
    <property type="entry name" value="CYTOPLASMIC PROTEIN"/>
    <property type="match status" value="1"/>
</dbReference>
<comment type="caution">
    <text evidence="2">The sequence shown here is derived from an EMBL/GenBank/DDBJ whole genome shotgun (WGS) entry which is preliminary data.</text>
</comment>
<protein>
    <recommendedName>
        <fullName evidence="1">B3/B4 tRNA-binding domain-containing protein</fullName>
    </recommendedName>
</protein>
<dbReference type="Gene3D" id="3.50.40.10">
    <property type="entry name" value="Phenylalanyl-trna Synthetase, Chain B, domain 3"/>
    <property type="match status" value="1"/>
</dbReference>
<keyword evidence="3" id="KW-1185">Reference proteome</keyword>
<organism evidence="2 3">
    <name type="scientific">Lutibaculum baratangense AMV1</name>
    <dbReference type="NCBI Taxonomy" id="631454"/>
    <lineage>
        <taxon>Bacteria</taxon>
        <taxon>Pseudomonadati</taxon>
        <taxon>Pseudomonadota</taxon>
        <taxon>Alphaproteobacteria</taxon>
        <taxon>Hyphomicrobiales</taxon>
        <taxon>Tepidamorphaceae</taxon>
        <taxon>Lutibaculum</taxon>
    </lineage>
</organism>